<evidence type="ECO:0000313" key="2">
    <source>
        <dbReference type="Proteomes" id="UP000433493"/>
    </source>
</evidence>
<dbReference type="Pfam" id="PF22752">
    <property type="entry name" value="DUF488-N3i"/>
    <property type="match status" value="1"/>
</dbReference>
<evidence type="ECO:0000313" key="1">
    <source>
        <dbReference type="EMBL" id="KAB1641184.1"/>
    </source>
</evidence>
<dbReference type="EMBL" id="WBKB01000010">
    <property type="protein sequence ID" value="KAB1641184.1"/>
    <property type="molecule type" value="Genomic_DNA"/>
</dbReference>
<name>A0A7J5B7S7_9MICO</name>
<keyword evidence="2" id="KW-1185">Reference proteome</keyword>
<dbReference type="Proteomes" id="UP000433493">
    <property type="component" value="Unassembled WGS sequence"/>
</dbReference>
<dbReference type="OrthoDB" id="9790745at2"/>
<dbReference type="PANTHER" id="PTHR36849">
    <property type="entry name" value="CYTOPLASMIC PROTEIN-RELATED"/>
    <property type="match status" value="1"/>
</dbReference>
<accession>A0A7J5B7S7</accession>
<dbReference type="AlphaFoldDB" id="A0A7J5B7S7"/>
<dbReference type="InterPro" id="IPR052552">
    <property type="entry name" value="YeaO-like"/>
</dbReference>
<protein>
    <submittedName>
        <fullName evidence="1">DUF488 domain-containing protein</fullName>
    </submittedName>
</protein>
<dbReference type="PANTHER" id="PTHR36849:SF1">
    <property type="entry name" value="CYTOPLASMIC PROTEIN"/>
    <property type="match status" value="1"/>
</dbReference>
<reference evidence="1 2" key="1">
    <citation type="submission" date="2019-09" db="EMBL/GenBank/DDBJ databases">
        <title>Phylogeny of genus Pseudoclavibacter and closely related genus.</title>
        <authorList>
            <person name="Li Y."/>
        </authorList>
    </citation>
    <scope>NUCLEOTIDE SEQUENCE [LARGE SCALE GENOMIC DNA]</scope>
    <source>
        <strain evidence="1 2">KCTC 13959</strain>
    </source>
</reference>
<dbReference type="RefSeq" id="WP_158053221.1">
    <property type="nucleotide sequence ID" value="NZ_WBKB01000010.1"/>
</dbReference>
<organism evidence="1 2">
    <name type="scientific">Gulosibacter chungangensis</name>
    <dbReference type="NCBI Taxonomy" id="979746"/>
    <lineage>
        <taxon>Bacteria</taxon>
        <taxon>Bacillati</taxon>
        <taxon>Actinomycetota</taxon>
        <taxon>Actinomycetes</taxon>
        <taxon>Micrococcales</taxon>
        <taxon>Microbacteriaceae</taxon>
        <taxon>Gulosibacter</taxon>
    </lineage>
</organism>
<sequence>MVDIRVARVYEEAEPKSRYRVLVDRLWPRGVKKESLEYDDWNKDVAPSPDLRTWFGHKPERFEEFANRYREELDSSDAPQELLKAAGSRDVSLLIAAKDAQHNHGIVLRDYLAEIAKE</sequence>
<comment type="caution">
    <text evidence="1">The sequence shown here is derived from an EMBL/GenBank/DDBJ whole genome shotgun (WGS) entry which is preliminary data.</text>
</comment>
<gene>
    <name evidence="1" type="ORF">F8O05_13210</name>
</gene>
<proteinExistence type="predicted"/>